<dbReference type="GO" id="GO:0005886">
    <property type="term" value="C:plasma membrane"/>
    <property type="evidence" value="ECO:0007669"/>
    <property type="project" value="UniProtKB-SubCell"/>
</dbReference>
<proteinExistence type="predicted"/>
<comment type="subcellular location">
    <subcellularLocation>
        <location evidence="1">Cell membrane</location>
        <topology evidence="1">Multi-pass membrane protein</topology>
    </subcellularLocation>
</comment>
<reference evidence="9 10" key="1">
    <citation type="submission" date="2018-10" db="EMBL/GenBank/DDBJ databases">
        <title>The complete genome of Acinetobacter wuhouensis strain WCHAW010062.</title>
        <authorList>
            <person name="Hu Y."/>
            <person name="Long H."/>
            <person name="Feng Y."/>
            <person name="Zong Z."/>
        </authorList>
    </citation>
    <scope>NUCLEOTIDE SEQUENCE [LARGE SCALE GENOMIC DNA]</scope>
    <source>
        <strain evidence="9 10">WCHAW010062</strain>
    </source>
</reference>
<feature type="transmembrane region" description="Helical" evidence="7">
    <location>
        <begin position="273"/>
        <end position="294"/>
    </location>
</feature>
<feature type="domain" description="Major facilitator superfamily (MFS) profile" evidence="8">
    <location>
        <begin position="8"/>
        <end position="386"/>
    </location>
</feature>
<keyword evidence="6 7" id="KW-0472">Membrane</keyword>
<evidence type="ECO:0000256" key="7">
    <source>
        <dbReference type="SAM" id="Phobius"/>
    </source>
</evidence>
<sequence>MNQQSWRPFFMVSLALCIGTIGTALASPLYPIYQQLWHLLPSHITYIFVAYMFGCMTTLLFLGRTSNSFGFIRTLQIGLLFAVIGLTLSVFASNTYYLGFGRFIIGIASGLISTSAMLGLIYTIPDSHKQNAAQLSSIITVLGFGLGPFIGGAIAQFSDQPLVTPYIPVIIAASISLISLFSIKTIQSEKQPFSIAPHLELPEAQFKKQFYIASFTAFCAFGSFSLFASLAPSFIKDIIPWHGPLVSGATIASILLVSAIVQFAAKSIDMHKALNAGLILLISSYLILSICMILDLGFIFFISVICVGMGHGMGLLAAFALVHRMTNPDNRAAVVSTYLFIAYFGTIVPVIFAGYLSDHFGLITGVLGFCAGVGALCVYLLINHLKLKTT</sequence>
<feature type="transmembrane region" description="Helical" evidence="7">
    <location>
        <begin position="103"/>
        <end position="123"/>
    </location>
</feature>
<dbReference type="EMBL" id="CP033133">
    <property type="protein sequence ID" value="AYO56198.1"/>
    <property type="molecule type" value="Genomic_DNA"/>
</dbReference>
<feature type="transmembrane region" description="Helical" evidence="7">
    <location>
        <begin position="241"/>
        <end position="261"/>
    </location>
</feature>
<evidence type="ECO:0000313" key="9">
    <source>
        <dbReference type="EMBL" id="AYO56198.1"/>
    </source>
</evidence>
<feature type="transmembrane region" description="Helical" evidence="7">
    <location>
        <begin position="42"/>
        <end position="63"/>
    </location>
</feature>
<evidence type="ECO:0000256" key="6">
    <source>
        <dbReference type="ARBA" id="ARBA00023136"/>
    </source>
</evidence>
<dbReference type="Gene3D" id="1.20.1250.20">
    <property type="entry name" value="MFS general substrate transporter like domains"/>
    <property type="match status" value="1"/>
</dbReference>
<dbReference type="PROSITE" id="PS50850">
    <property type="entry name" value="MFS"/>
    <property type="match status" value="1"/>
</dbReference>
<feature type="transmembrane region" description="Helical" evidence="7">
    <location>
        <begin position="135"/>
        <end position="157"/>
    </location>
</feature>
<feature type="transmembrane region" description="Helical" evidence="7">
    <location>
        <begin position="75"/>
        <end position="97"/>
    </location>
</feature>
<dbReference type="InterPro" id="IPR020846">
    <property type="entry name" value="MFS_dom"/>
</dbReference>
<keyword evidence="5 7" id="KW-1133">Transmembrane helix</keyword>
<evidence type="ECO:0000259" key="8">
    <source>
        <dbReference type="PROSITE" id="PS50850"/>
    </source>
</evidence>
<dbReference type="RefSeq" id="WP_087553622.1">
    <property type="nucleotide sequence ID" value="NZ_CP033133.1"/>
</dbReference>
<evidence type="ECO:0000256" key="4">
    <source>
        <dbReference type="ARBA" id="ARBA00022692"/>
    </source>
</evidence>
<dbReference type="InterPro" id="IPR050171">
    <property type="entry name" value="MFS_Transporters"/>
</dbReference>
<dbReference type="Proteomes" id="UP000279962">
    <property type="component" value="Chromosome"/>
</dbReference>
<dbReference type="Pfam" id="PF07690">
    <property type="entry name" value="MFS_1"/>
    <property type="match status" value="1"/>
</dbReference>
<evidence type="ECO:0000256" key="5">
    <source>
        <dbReference type="ARBA" id="ARBA00022989"/>
    </source>
</evidence>
<protein>
    <submittedName>
        <fullName evidence="9">MFS transporter</fullName>
    </submittedName>
</protein>
<organism evidence="9 10">
    <name type="scientific">Acinetobacter wuhouensis</name>
    <dbReference type="NCBI Taxonomy" id="1879050"/>
    <lineage>
        <taxon>Bacteria</taxon>
        <taxon>Pseudomonadati</taxon>
        <taxon>Pseudomonadota</taxon>
        <taxon>Gammaproteobacteria</taxon>
        <taxon>Moraxellales</taxon>
        <taxon>Moraxellaceae</taxon>
        <taxon>Acinetobacter</taxon>
    </lineage>
</organism>
<dbReference type="PANTHER" id="PTHR23517">
    <property type="entry name" value="RESISTANCE PROTEIN MDTM, PUTATIVE-RELATED-RELATED"/>
    <property type="match status" value="1"/>
</dbReference>
<dbReference type="InterPro" id="IPR011701">
    <property type="entry name" value="MFS"/>
</dbReference>
<evidence type="ECO:0000256" key="3">
    <source>
        <dbReference type="ARBA" id="ARBA00022475"/>
    </source>
</evidence>
<evidence type="ECO:0000313" key="10">
    <source>
        <dbReference type="Proteomes" id="UP000279962"/>
    </source>
</evidence>
<keyword evidence="3" id="KW-1003">Cell membrane</keyword>
<dbReference type="InterPro" id="IPR036259">
    <property type="entry name" value="MFS_trans_sf"/>
</dbReference>
<evidence type="ECO:0000256" key="2">
    <source>
        <dbReference type="ARBA" id="ARBA00022448"/>
    </source>
</evidence>
<feature type="transmembrane region" description="Helical" evidence="7">
    <location>
        <begin position="300"/>
        <end position="322"/>
    </location>
</feature>
<dbReference type="GO" id="GO:0022857">
    <property type="term" value="F:transmembrane transporter activity"/>
    <property type="evidence" value="ECO:0007669"/>
    <property type="project" value="InterPro"/>
</dbReference>
<dbReference type="SUPFAM" id="SSF103473">
    <property type="entry name" value="MFS general substrate transporter"/>
    <property type="match status" value="1"/>
</dbReference>
<dbReference type="AlphaFoldDB" id="A0A3G2T7C2"/>
<feature type="transmembrane region" description="Helical" evidence="7">
    <location>
        <begin position="362"/>
        <end position="382"/>
    </location>
</feature>
<keyword evidence="2" id="KW-0813">Transport</keyword>
<gene>
    <name evidence="9" type="ORF">CDG68_22340</name>
</gene>
<evidence type="ECO:0000256" key="1">
    <source>
        <dbReference type="ARBA" id="ARBA00004651"/>
    </source>
</evidence>
<feature type="transmembrane region" description="Helical" evidence="7">
    <location>
        <begin position="210"/>
        <end position="235"/>
    </location>
</feature>
<keyword evidence="4 7" id="KW-0812">Transmembrane</keyword>
<name>A0A3G2T7C2_9GAMM</name>
<feature type="transmembrane region" description="Helical" evidence="7">
    <location>
        <begin position="334"/>
        <end position="356"/>
    </location>
</feature>
<accession>A0A3G2T7C2</accession>
<dbReference type="PANTHER" id="PTHR23517:SF13">
    <property type="entry name" value="MAJOR FACILITATOR SUPERFAMILY MFS_1"/>
    <property type="match status" value="1"/>
</dbReference>
<feature type="transmembrane region" description="Helical" evidence="7">
    <location>
        <begin position="163"/>
        <end position="183"/>
    </location>
</feature>